<sequence length="1055" mass="115038">MRFGAQLLAAGLLPVVVGVSVNQVLNDGRWSWVWLFAALAVSGVAASITFLMQREMAGSGGARTTTRHYVRQVRGAVSDMETLGVARQSEFVLTMREAYIDLALRPRPPRDDPADEVGDGASEARTLQDFLGEGRVYAVLGSSGSGKTTLVRHAALTLCDGERFRRRRRIPLLLYLRDHLAALLGEEPPGLAGLAAMAGWLAGRVEPRWIEHRLERSRCVVLLDGLDEVVDARDRRAVVTWIRRQVQRFPGNDWVVTSRPDGYLSHPLPNAEVLRLQRFSGAQVARFVHSWYLAYEQRARSRSGAEVRERAAANADELVSRILESPALVELAANPLLLTMIANVHRNREALPHSRADLFHEMCDVLLHRRPEAKDLHDLTGLSGHAKEIVLRHLAADMMSRRIRDIGVEDARSVVAIPLRTVADEGAVDPGVFLRVAVRSGLLVERESGMVQFTHLTFQEYLAAAHIRARPVADLRLLVEGIDHLWWRETSLLWAALGDATALIEACLESGTARALTLAFDCLDEARQVQPETRVRLHARMTPDTDNGGADVRLVAAVTAARSLRRFLWLDGALPLCVEPVGRELYTLYTGRTAAEPDGFATGLWPVDVRGFLDWLNGLFDDGTRYRLPTREELAHPDAARIPALESHTVWVGQPPVLHRPDKVPWPLRPGEAAIGAFRENVHRRARLALHLTRAASGSVALEPHRVVAYIHLLRPDGGGSSTVDHLLATNLDLAWDLASDLRRTLTLAGEAGRGLDATRGISSDLDRLVRLTLPFGGAHGLDQVGVLSRELAEASDRTDPDSARLLAITGDLHAALSRALTRSLGRAADDADGTARDLALDLDRALVLTRARDHDRELAGGMAEDLVTVTVDPGDEGLLLARDLAKAVEPYQRDLLATSVTVFGCLLRCWSATGAGRRGTGAGRRGLLRSLEGFVNGLLDGLAEEFAHASADPVANLRQVLTGLGDLGEDPDIRRLIEHAESSMAPVFARETQVDPVTLHLAGAELLAAIGLLRMHGAGRSRSATLLAEALGAVILWSGNGRDDANDVILLVQV</sequence>
<dbReference type="InterPro" id="IPR027417">
    <property type="entry name" value="P-loop_NTPase"/>
</dbReference>
<dbReference type="OrthoDB" id="135105at2"/>
<dbReference type="RefSeq" id="WP_138645331.1">
    <property type="nucleotide sequence ID" value="NZ_VCKW01000052.1"/>
</dbReference>
<keyword evidence="1" id="KW-0812">Transmembrane</keyword>
<dbReference type="EMBL" id="VCKW01000052">
    <property type="protein sequence ID" value="TMR02261.1"/>
    <property type="molecule type" value="Genomic_DNA"/>
</dbReference>
<dbReference type="Pfam" id="PF05729">
    <property type="entry name" value="NACHT"/>
    <property type="match status" value="1"/>
</dbReference>
<dbReference type="PANTHER" id="PTHR46844:SF1">
    <property type="entry name" value="SLR5058 PROTEIN"/>
    <property type="match status" value="1"/>
</dbReference>
<name>A0A5C4JDQ5_9ACTN</name>
<dbReference type="AlphaFoldDB" id="A0A5C4JDQ5"/>
<dbReference type="PANTHER" id="PTHR46844">
    <property type="entry name" value="SLR5058 PROTEIN"/>
    <property type="match status" value="1"/>
</dbReference>
<keyword evidence="1" id="KW-1133">Transmembrane helix</keyword>
<dbReference type="PROSITE" id="PS50837">
    <property type="entry name" value="NACHT"/>
    <property type="match status" value="1"/>
</dbReference>
<organism evidence="3 4">
    <name type="scientific">Actinomadura soli</name>
    <dbReference type="NCBI Taxonomy" id="2508997"/>
    <lineage>
        <taxon>Bacteria</taxon>
        <taxon>Bacillati</taxon>
        <taxon>Actinomycetota</taxon>
        <taxon>Actinomycetes</taxon>
        <taxon>Streptosporangiales</taxon>
        <taxon>Thermomonosporaceae</taxon>
        <taxon>Actinomadura</taxon>
    </lineage>
</organism>
<evidence type="ECO:0000313" key="4">
    <source>
        <dbReference type="Proteomes" id="UP000309174"/>
    </source>
</evidence>
<dbReference type="Proteomes" id="UP000309174">
    <property type="component" value="Unassembled WGS sequence"/>
</dbReference>
<accession>A0A5C4JDQ5</accession>
<comment type="caution">
    <text evidence="3">The sequence shown here is derived from an EMBL/GenBank/DDBJ whole genome shotgun (WGS) entry which is preliminary data.</text>
</comment>
<feature type="transmembrane region" description="Helical" evidence="1">
    <location>
        <begin position="34"/>
        <end position="52"/>
    </location>
</feature>
<evidence type="ECO:0000259" key="2">
    <source>
        <dbReference type="PROSITE" id="PS50837"/>
    </source>
</evidence>
<dbReference type="SUPFAM" id="SSF52540">
    <property type="entry name" value="P-loop containing nucleoside triphosphate hydrolases"/>
    <property type="match status" value="1"/>
</dbReference>
<dbReference type="Gene3D" id="3.40.50.300">
    <property type="entry name" value="P-loop containing nucleotide triphosphate hydrolases"/>
    <property type="match status" value="1"/>
</dbReference>
<dbReference type="PRINTS" id="PR00364">
    <property type="entry name" value="DISEASERSIST"/>
</dbReference>
<reference evidence="3 4" key="1">
    <citation type="submission" date="2019-05" db="EMBL/GenBank/DDBJ databases">
        <title>Draft genome sequence of Actinomadura sp. 14C53.</title>
        <authorList>
            <person name="Saricaoglu S."/>
            <person name="Isik K."/>
        </authorList>
    </citation>
    <scope>NUCLEOTIDE SEQUENCE [LARGE SCALE GENOMIC DNA]</scope>
    <source>
        <strain evidence="3 4">14C53</strain>
    </source>
</reference>
<evidence type="ECO:0000313" key="3">
    <source>
        <dbReference type="EMBL" id="TMR02261.1"/>
    </source>
</evidence>
<protein>
    <submittedName>
        <fullName evidence="3">NACHT domain-containing protein</fullName>
    </submittedName>
</protein>
<dbReference type="InterPro" id="IPR007111">
    <property type="entry name" value="NACHT_NTPase"/>
</dbReference>
<feature type="domain" description="NACHT" evidence="2">
    <location>
        <begin position="135"/>
        <end position="262"/>
    </location>
</feature>
<keyword evidence="1" id="KW-0472">Membrane</keyword>
<keyword evidence="4" id="KW-1185">Reference proteome</keyword>
<proteinExistence type="predicted"/>
<evidence type="ECO:0000256" key="1">
    <source>
        <dbReference type="SAM" id="Phobius"/>
    </source>
</evidence>
<gene>
    <name evidence="3" type="ORF">ETD83_12875</name>
</gene>